<dbReference type="AlphaFoldDB" id="A0A067P682"/>
<dbReference type="HOGENOM" id="CLU_2455043_0_0_1"/>
<name>A0A067P682_9AGAM</name>
<sequence>MLLQFLLPPNLICVIYFSSQIRDWQLVSFLSRSFSYEAPSTSAMLAKTTLPERVRKPSNRNQILLTAVASSAVFALAARKQTRIQNGEP</sequence>
<organism evidence="1 2">
    <name type="scientific">Jaapia argillacea MUCL 33604</name>
    <dbReference type="NCBI Taxonomy" id="933084"/>
    <lineage>
        <taxon>Eukaryota</taxon>
        <taxon>Fungi</taxon>
        <taxon>Dikarya</taxon>
        <taxon>Basidiomycota</taxon>
        <taxon>Agaricomycotina</taxon>
        <taxon>Agaricomycetes</taxon>
        <taxon>Agaricomycetidae</taxon>
        <taxon>Jaapiales</taxon>
        <taxon>Jaapiaceae</taxon>
        <taxon>Jaapia</taxon>
    </lineage>
</organism>
<accession>A0A067P682</accession>
<reference evidence="2" key="1">
    <citation type="journal article" date="2014" name="Proc. Natl. Acad. Sci. U.S.A.">
        <title>Extensive sampling of basidiomycete genomes demonstrates inadequacy of the white-rot/brown-rot paradigm for wood decay fungi.</title>
        <authorList>
            <person name="Riley R."/>
            <person name="Salamov A.A."/>
            <person name="Brown D.W."/>
            <person name="Nagy L.G."/>
            <person name="Floudas D."/>
            <person name="Held B.W."/>
            <person name="Levasseur A."/>
            <person name="Lombard V."/>
            <person name="Morin E."/>
            <person name="Otillar R."/>
            <person name="Lindquist E.A."/>
            <person name="Sun H."/>
            <person name="LaButti K.M."/>
            <person name="Schmutz J."/>
            <person name="Jabbour D."/>
            <person name="Luo H."/>
            <person name="Baker S.E."/>
            <person name="Pisabarro A.G."/>
            <person name="Walton J.D."/>
            <person name="Blanchette R.A."/>
            <person name="Henrissat B."/>
            <person name="Martin F."/>
            <person name="Cullen D."/>
            <person name="Hibbett D.S."/>
            <person name="Grigoriev I.V."/>
        </authorList>
    </citation>
    <scope>NUCLEOTIDE SEQUENCE [LARGE SCALE GENOMIC DNA]</scope>
    <source>
        <strain evidence="2">MUCL 33604</strain>
    </source>
</reference>
<protein>
    <submittedName>
        <fullName evidence="1">Uncharacterized protein</fullName>
    </submittedName>
</protein>
<evidence type="ECO:0000313" key="1">
    <source>
        <dbReference type="EMBL" id="KDQ50403.1"/>
    </source>
</evidence>
<dbReference type="InParanoid" id="A0A067P682"/>
<evidence type="ECO:0000313" key="2">
    <source>
        <dbReference type="Proteomes" id="UP000027265"/>
    </source>
</evidence>
<keyword evidence="2" id="KW-1185">Reference proteome</keyword>
<gene>
    <name evidence="1" type="ORF">JAAARDRAFT_583759</name>
</gene>
<proteinExistence type="predicted"/>
<dbReference type="Proteomes" id="UP000027265">
    <property type="component" value="Unassembled WGS sequence"/>
</dbReference>
<dbReference type="EMBL" id="KL197760">
    <property type="protein sequence ID" value="KDQ50403.1"/>
    <property type="molecule type" value="Genomic_DNA"/>
</dbReference>